<dbReference type="PIRSF" id="PIRSF001123">
    <property type="entry name" value="PepA_GA"/>
    <property type="match status" value="1"/>
</dbReference>
<evidence type="ECO:0000256" key="1">
    <source>
        <dbReference type="ARBA" id="ARBA00006272"/>
    </source>
</evidence>
<evidence type="ECO:0000313" key="8">
    <source>
        <dbReference type="Proteomes" id="UP000702954"/>
    </source>
</evidence>
<dbReference type="Gene3D" id="2.40.30.40">
    <property type="entry name" value="Peptidase M42, domain 2"/>
    <property type="match status" value="1"/>
</dbReference>
<evidence type="ECO:0000313" key="7">
    <source>
        <dbReference type="EMBL" id="GBU04524.1"/>
    </source>
</evidence>
<evidence type="ECO:0000256" key="6">
    <source>
        <dbReference type="PIRNR" id="PIRNR001123"/>
    </source>
</evidence>
<evidence type="ECO:0000256" key="3">
    <source>
        <dbReference type="ARBA" id="ARBA00022670"/>
    </source>
</evidence>
<comment type="similarity">
    <text evidence="1 6">Belongs to the peptidase M42 family.</text>
</comment>
<evidence type="ECO:0000256" key="2">
    <source>
        <dbReference type="ARBA" id="ARBA00022438"/>
    </source>
</evidence>
<accession>A0ABQ0QVS2</accession>
<dbReference type="InterPro" id="IPR008007">
    <property type="entry name" value="Peptidase_M42"/>
</dbReference>
<gene>
    <name evidence="7" type="ORF">FAEUMB_10650</name>
</gene>
<dbReference type="InterPro" id="IPR023367">
    <property type="entry name" value="Peptidase_M42_dom2"/>
</dbReference>
<dbReference type="SUPFAM" id="SSF101821">
    <property type="entry name" value="Aminopeptidase/glucanase lid domain"/>
    <property type="match status" value="1"/>
</dbReference>
<keyword evidence="3" id="KW-0645">Protease</keyword>
<keyword evidence="4" id="KW-0479">Metal-binding</keyword>
<dbReference type="SUPFAM" id="SSF53187">
    <property type="entry name" value="Zn-dependent exopeptidases"/>
    <property type="match status" value="1"/>
</dbReference>
<comment type="caution">
    <text evidence="7">The sequence shown here is derived from an EMBL/GenBank/DDBJ whole genome shotgun (WGS) entry which is preliminary data.</text>
</comment>
<dbReference type="Proteomes" id="UP000702954">
    <property type="component" value="Unassembled WGS sequence"/>
</dbReference>
<dbReference type="Pfam" id="PF05343">
    <property type="entry name" value="Peptidase_M42"/>
    <property type="match status" value="1"/>
</dbReference>
<dbReference type="PANTHER" id="PTHR32481:SF0">
    <property type="entry name" value="AMINOPEPTIDASE YPDE-RELATED"/>
    <property type="match status" value="1"/>
</dbReference>
<protein>
    <submittedName>
        <fullName evidence="7">Peptidase M42</fullName>
    </submittedName>
</protein>
<dbReference type="PANTHER" id="PTHR32481">
    <property type="entry name" value="AMINOPEPTIDASE"/>
    <property type="match status" value="1"/>
</dbReference>
<keyword evidence="8" id="KW-1185">Reference proteome</keyword>
<dbReference type="EMBL" id="BHEO01000002">
    <property type="protein sequence ID" value="GBU04524.1"/>
    <property type="molecule type" value="Genomic_DNA"/>
</dbReference>
<evidence type="ECO:0000256" key="4">
    <source>
        <dbReference type="ARBA" id="ARBA00022723"/>
    </source>
</evidence>
<proteinExistence type="inferred from homology"/>
<keyword evidence="5" id="KW-0378">Hydrolase</keyword>
<sequence>MAYIMNENFLEQLLSQISVSGYEEPVQDVVENHMKDCADEIRRDEMSNLICVVNPEAEKRIMLSAHADEIGLMISNITENGRLQVIDRGGIILATYLGQQVQIRTANGIVYGVVEACRELTKKSDLKTSDFLIDIGAVDREDALRYVSLGDPIVLDTHIRRMANGRMTARALDDRIGVFIIMEAVRKAKERGCKAGIYAASTVGEETTKSGAYWTSTRIQPDLAVVVDVTYTSDYEGVNAADTGTVTLGKGPVLCNSPIVVKKLNEQMKACAEKAGIEVQIEAASRLSYTDGDKIHFSNQGVPMVLVSIPLRYMHTPAEVADLKDVQGCIDLIAEFLLAQSAEKN</sequence>
<organism evidence="7 8">
    <name type="scientific">Faecalimonas umbilicata</name>
    <dbReference type="NCBI Taxonomy" id="1912855"/>
    <lineage>
        <taxon>Bacteria</taxon>
        <taxon>Bacillati</taxon>
        <taxon>Bacillota</taxon>
        <taxon>Clostridia</taxon>
        <taxon>Lachnospirales</taxon>
        <taxon>Lachnospiraceae</taxon>
        <taxon>Faecalimonas</taxon>
    </lineage>
</organism>
<reference evidence="7 8" key="1">
    <citation type="journal article" date="2018" name="Int. J. Syst. Evol. Microbiol.">
        <title>Draft Genome Sequence of Faecalimonas umbilicata JCM 30896T, an Acetate-Producing Bacterium Isolated from Human Feces.</title>
        <authorList>
            <person name="Sakamoto M."/>
            <person name="Ikeyama N."/>
            <person name="Yuki M."/>
            <person name="Ohkuma M."/>
        </authorList>
    </citation>
    <scope>NUCLEOTIDE SEQUENCE [LARGE SCALE GENOMIC DNA]</scope>
    <source>
        <strain evidence="7 8">EGH7</strain>
    </source>
</reference>
<name>A0ABQ0QVS2_9FIRM</name>
<dbReference type="InterPro" id="IPR051464">
    <property type="entry name" value="Peptidase_M42_aminopept"/>
</dbReference>
<keyword evidence="2" id="KW-0031">Aminopeptidase</keyword>
<evidence type="ECO:0000256" key="5">
    <source>
        <dbReference type="ARBA" id="ARBA00022801"/>
    </source>
</evidence>
<dbReference type="Gene3D" id="3.40.630.10">
    <property type="entry name" value="Zn peptidases"/>
    <property type="match status" value="1"/>
</dbReference>